<dbReference type="InterPro" id="IPR038765">
    <property type="entry name" value="Papain-like_cys_pep_sf"/>
</dbReference>
<reference evidence="3 4" key="1">
    <citation type="submission" date="2024-04" db="EMBL/GenBank/DDBJ databases">
        <title>Tritrichomonas musculus Genome.</title>
        <authorList>
            <person name="Alves-Ferreira E."/>
            <person name="Grigg M."/>
            <person name="Lorenzi H."/>
            <person name="Galac M."/>
        </authorList>
    </citation>
    <scope>NUCLEOTIDE SEQUENCE [LARGE SCALE GENOMIC DNA]</scope>
    <source>
        <strain evidence="3 4">EAF2021</strain>
    </source>
</reference>
<accession>A0ABR2KEM7</accession>
<evidence type="ECO:0000256" key="1">
    <source>
        <dbReference type="SAM" id="MobiDB-lite"/>
    </source>
</evidence>
<gene>
    <name evidence="3" type="ORF">M9Y10_033627</name>
</gene>
<evidence type="ECO:0000313" key="4">
    <source>
        <dbReference type="Proteomes" id="UP001470230"/>
    </source>
</evidence>
<dbReference type="SMART" id="SM00645">
    <property type="entry name" value="Pept_C1"/>
    <property type="match status" value="1"/>
</dbReference>
<evidence type="ECO:0000259" key="2">
    <source>
        <dbReference type="SMART" id="SM00645"/>
    </source>
</evidence>
<comment type="caution">
    <text evidence="3">The sequence shown here is derived from an EMBL/GenBank/DDBJ whole genome shotgun (WGS) entry which is preliminary data.</text>
</comment>
<feature type="domain" description="Peptidase C1A papain C-terminal" evidence="2">
    <location>
        <begin position="26"/>
        <end position="387"/>
    </location>
</feature>
<dbReference type="EMBL" id="JAPFFF010000005">
    <property type="protein sequence ID" value="KAK8888887.1"/>
    <property type="molecule type" value="Genomic_DNA"/>
</dbReference>
<feature type="region of interest" description="Disordered" evidence="1">
    <location>
        <begin position="114"/>
        <end position="136"/>
    </location>
</feature>
<dbReference type="InterPro" id="IPR000668">
    <property type="entry name" value="Peptidase_C1A_C"/>
</dbReference>
<dbReference type="Pfam" id="PF00112">
    <property type="entry name" value="Peptidase_C1"/>
    <property type="match status" value="2"/>
</dbReference>
<protein>
    <recommendedName>
        <fullName evidence="2">Peptidase C1A papain C-terminal domain-containing protein</fullName>
    </recommendedName>
</protein>
<keyword evidence="4" id="KW-1185">Reference proteome</keyword>
<organism evidence="3 4">
    <name type="scientific">Tritrichomonas musculus</name>
    <dbReference type="NCBI Taxonomy" id="1915356"/>
    <lineage>
        <taxon>Eukaryota</taxon>
        <taxon>Metamonada</taxon>
        <taxon>Parabasalia</taxon>
        <taxon>Tritrichomonadida</taxon>
        <taxon>Tritrichomonadidae</taxon>
        <taxon>Tritrichomonas</taxon>
    </lineage>
</organism>
<dbReference type="SUPFAM" id="SSF54001">
    <property type="entry name" value="Cysteine proteinases"/>
    <property type="match status" value="1"/>
</dbReference>
<feature type="compositionally biased region" description="Basic and acidic residues" evidence="1">
    <location>
        <begin position="127"/>
        <end position="136"/>
    </location>
</feature>
<name>A0ABR2KEM7_9EUKA</name>
<sequence>MIFFIFLLNFRSFSPKTEKDQNTSDLPDSYNFLEEFPECDFGNIISICNASHAFTVLKALSHRFCRKLRKSIILSSSYLVKCDIIDEVCHSSCQIGTYKFFERNGVPDINCHPYQTNKNNKNKQKKNLNENTDKKQQNWENNIFSTKFFYDYQSSLDDKNFDDDKSIQSTNCLINKYFKKSKKERNEFGNFHDYMAKRNEKNEQKNENSNQNYYSFCTKCQNEENPFNLYRTKANSTRRLKTVAEMKRAIYERGPITVTIATDNHFKNYKNGIYISSISQTTEAGDYTIELIGWGTIHSFDGINFNRKIHNYNVHLNREFVEHDIFYGDVHDNDYYDDDLESQNLQSSNQYWIGVDNRGDEWGENGMIKILLGSNQGLVESFAYEADPM</sequence>
<dbReference type="Gene3D" id="3.90.70.10">
    <property type="entry name" value="Cysteine proteinases"/>
    <property type="match status" value="2"/>
</dbReference>
<dbReference type="Proteomes" id="UP001470230">
    <property type="component" value="Unassembled WGS sequence"/>
</dbReference>
<evidence type="ECO:0000313" key="3">
    <source>
        <dbReference type="EMBL" id="KAK8888887.1"/>
    </source>
</evidence>
<proteinExistence type="predicted"/>